<evidence type="ECO:0000256" key="1">
    <source>
        <dbReference type="ARBA" id="ARBA00009528"/>
    </source>
</evidence>
<dbReference type="GO" id="GO:0070006">
    <property type="term" value="F:metalloaminopeptidase activity"/>
    <property type="evidence" value="ECO:0007669"/>
    <property type="project" value="InterPro"/>
</dbReference>
<evidence type="ECO:0000259" key="6">
    <source>
        <dbReference type="Pfam" id="PF02789"/>
    </source>
</evidence>
<dbReference type="Pfam" id="PF00883">
    <property type="entry name" value="Peptidase_M17"/>
    <property type="match status" value="1"/>
</dbReference>
<evidence type="ECO:0000313" key="7">
    <source>
        <dbReference type="EMBL" id="SVC50052.1"/>
    </source>
</evidence>
<dbReference type="EMBL" id="UINC01094644">
    <property type="protein sequence ID" value="SVC50052.1"/>
    <property type="molecule type" value="Genomic_DNA"/>
</dbReference>
<dbReference type="PANTHER" id="PTHR11963:SF23">
    <property type="entry name" value="CYTOSOL AMINOPEPTIDASE"/>
    <property type="match status" value="1"/>
</dbReference>
<comment type="similarity">
    <text evidence="1">Belongs to the peptidase M17 family.</text>
</comment>
<feature type="domain" description="Peptidase M17 leucyl aminopeptidase N-terminal" evidence="6">
    <location>
        <begin position="32"/>
        <end position="143"/>
    </location>
</feature>
<protein>
    <recommendedName>
        <fullName evidence="8">Cytosol aminopeptidase domain-containing protein</fullName>
    </recommendedName>
</protein>
<dbReference type="Pfam" id="PF02789">
    <property type="entry name" value="Peptidase_M17_N"/>
    <property type="match status" value="1"/>
</dbReference>
<dbReference type="InterPro" id="IPR011356">
    <property type="entry name" value="Leucine_aapep/pepB"/>
</dbReference>
<keyword evidence="4" id="KW-0378">Hydrolase</keyword>
<dbReference type="PANTHER" id="PTHR11963">
    <property type="entry name" value="LEUCINE AMINOPEPTIDASE-RELATED"/>
    <property type="match status" value="1"/>
</dbReference>
<organism evidence="7">
    <name type="scientific">marine metagenome</name>
    <dbReference type="NCBI Taxonomy" id="408172"/>
    <lineage>
        <taxon>unclassified sequences</taxon>
        <taxon>metagenomes</taxon>
        <taxon>ecological metagenomes</taxon>
    </lineage>
</organism>
<feature type="non-terminal residue" evidence="7">
    <location>
        <position position="270"/>
    </location>
</feature>
<reference evidence="7" key="1">
    <citation type="submission" date="2018-05" db="EMBL/GenBank/DDBJ databases">
        <authorList>
            <person name="Lanie J.A."/>
            <person name="Ng W.-L."/>
            <person name="Kazmierczak K.M."/>
            <person name="Andrzejewski T.M."/>
            <person name="Davidsen T.M."/>
            <person name="Wayne K.J."/>
            <person name="Tettelin H."/>
            <person name="Glass J.I."/>
            <person name="Rusch D."/>
            <person name="Podicherti R."/>
            <person name="Tsui H.-C.T."/>
            <person name="Winkler M.E."/>
        </authorList>
    </citation>
    <scope>NUCLEOTIDE SEQUENCE</scope>
</reference>
<keyword evidence="3" id="KW-0645">Protease</keyword>
<dbReference type="InterPro" id="IPR000819">
    <property type="entry name" value="Peptidase_M17_C"/>
</dbReference>
<evidence type="ECO:0000259" key="5">
    <source>
        <dbReference type="Pfam" id="PF00883"/>
    </source>
</evidence>
<accession>A0A382MRH5</accession>
<dbReference type="GO" id="GO:0005737">
    <property type="term" value="C:cytoplasm"/>
    <property type="evidence" value="ECO:0007669"/>
    <property type="project" value="InterPro"/>
</dbReference>
<keyword evidence="2" id="KW-0031">Aminopeptidase</keyword>
<gene>
    <name evidence="7" type="ORF">METZ01_LOCUS302906</name>
</gene>
<dbReference type="SUPFAM" id="SSF53187">
    <property type="entry name" value="Zn-dependent exopeptidases"/>
    <property type="match status" value="1"/>
</dbReference>
<dbReference type="InterPro" id="IPR008283">
    <property type="entry name" value="Peptidase_M17_N"/>
</dbReference>
<dbReference type="Gene3D" id="3.40.630.10">
    <property type="entry name" value="Zn peptidases"/>
    <property type="match status" value="1"/>
</dbReference>
<evidence type="ECO:0000256" key="3">
    <source>
        <dbReference type="ARBA" id="ARBA00022670"/>
    </source>
</evidence>
<proteinExistence type="inferred from homology"/>
<dbReference type="Gene3D" id="3.40.220.10">
    <property type="entry name" value="Leucine Aminopeptidase, subunit E, domain 1"/>
    <property type="match status" value="1"/>
</dbReference>
<dbReference type="GO" id="GO:0006508">
    <property type="term" value="P:proteolysis"/>
    <property type="evidence" value="ECO:0007669"/>
    <property type="project" value="UniProtKB-KW"/>
</dbReference>
<evidence type="ECO:0000256" key="2">
    <source>
        <dbReference type="ARBA" id="ARBA00022438"/>
    </source>
</evidence>
<dbReference type="GO" id="GO:0030145">
    <property type="term" value="F:manganese ion binding"/>
    <property type="evidence" value="ECO:0007669"/>
    <property type="project" value="InterPro"/>
</dbReference>
<dbReference type="SUPFAM" id="SSF52949">
    <property type="entry name" value="Macro domain-like"/>
    <property type="match status" value="1"/>
</dbReference>
<sequence>MTEYSTMTASVSPISDLEVDLLVLPTWLGDDLSDVPGLVEACGGALENARMRGEWSGKAFTSCLLDLSGWRASRLLLIGAGDGVTSTGQVRRLATTATLAGRSRRVSSLAFYLRGQLDIREAGQAIAEGLTLGEFDGGTYKTEGDKHRIQGFIVGKGPGVDAGVSSAVERGRLLGECSNEARALANEPGNSLTPTVFAERAHSLAKGTNLEVKVLGPTEMEELGLGMLLGVARGSAESPRLIVMHHRPKGAPKAPVLGLVGKGITFDSGG</sequence>
<evidence type="ECO:0000256" key="4">
    <source>
        <dbReference type="ARBA" id="ARBA00022801"/>
    </source>
</evidence>
<dbReference type="AlphaFoldDB" id="A0A382MRH5"/>
<dbReference type="InterPro" id="IPR043472">
    <property type="entry name" value="Macro_dom-like"/>
</dbReference>
<feature type="domain" description="Cytosol aminopeptidase" evidence="5">
    <location>
        <begin position="180"/>
        <end position="270"/>
    </location>
</feature>
<name>A0A382MRH5_9ZZZZ</name>
<evidence type="ECO:0008006" key="8">
    <source>
        <dbReference type="Google" id="ProtNLM"/>
    </source>
</evidence>